<protein>
    <submittedName>
        <fullName evidence="2">Uncharacterized protein</fullName>
    </submittedName>
</protein>
<proteinExistence type="predicted"/>
<accession>A0A4C1T5U5</accession>
<dbReference type="AlphaFoldDB" id="A0A4C1T5U5"/>
<name>A0A4C1T5U5_EUMVA</name>
<evidence type="ECO:0000313" key="3">
    <source>
        <dbReference type="Proteomes" id="UP000299102"/>
    </source>
</evidence>
<organism evidence="2 3">
    <name type="scientific">Eumeta variegata</name>
    <name type="common">Bagworm moth</name>
    <name type="synonym">Eumeta japonica</name>
    <dbReference type="NCBI Taxonomy" id="151549"/>
    <lineage>
        <taxon>Eukaryota</taxon>
        <taxon>Metazoa</taxon>
        <taxon>Ecdysozoa</taxon>
        <taxon>Arthropoda</taxon>
        <taxon>Hexapoda</taxon>
        <taxon>Insecta</taxon>
        <taxon>Pterygota</taxon>
        <taxon>Neoptera</taxon>
        <taxon>Endopterygota</taxon>
        <taxon>Lepidoptera</taxon>
        <taxon>Glossata</taxon>
        <taxon>Ditrysia</taxon>
        <taxon>Tineoidea</taxon>
        <taxon>Psychidae</taxon>
        <taxon>Oiketicinae</taxon>
        <taxon>Eumeta</taxon>
    </lineage>
</organism>
<comment type="caution">
    <text evidence="2">The sequence shown here is derived from an EMBL/GenBank/DDBJ whole genome shotgun (WGS) entry which is preliminary data.</text>
</comment>
<feature type="region of interest" description="Disordered" evidence="1">
    <location>
        <begin position="93"/>
        <end position="129"/>
    </location>
</feature>
<keyword evidence="3" id="KW-1185">Reference proteome</keyword>
<dbReference type="EMBL" id="BGZK01000037">
    <property type="protein sequence ID" value="GBP09772.1"/>
    <property type="molecule type" value="Genomic_DNA"/>
</dbReference>
<evidence type="ECO:0000256" key="1">
    <source>
        <dbReference type="SAM" id="MobiDB-lite"/>
    </source>
</evidence>
<gene>
    <name evidence="2" type="ORF">EVAR_81057_1</name>
</gene>
<dbReference type="Proteomes" id="UP000299102">
    <property type="component" value="Unassembled WGS sequence"/>
</dbReference>
<feature type="compositionally biased region" description="Basic residues" evidence="1">
    <location>
        <begin position="94"/>
        <end position="105"/>
    </location>
</feature>
<evidence type="ECO:0000313" key="2">
    <source>
        <dbReference type="EMBL" id="GBP09772.1"/>
    </source>
</evidence>
<reference evidence="2 3" key="1">
    <citation type="journal article" date="2019" name="Commun. Biol.">
        <title>The bagworm genome reveals a unique fibroin gene that provides high tensile strength.</title>
        <authorList>
            <person name="Kono N."/>
            <person name="Nakamura H."/>
            <person name="Ohtoshi R."/>
            <person name="Tomita M."/>
            <person name="Numata K."/>
            <person name="Arakawa K."/>
        </authorList>
    </citation>
    <scope>NUCLEOTIDE SEQUENCE [LARGE SCALE GENOMIC DNA]</scope>
</reference>
<sequence length="147" mass="15857">MRYNGHQCPPIPGQGVRERRVTSLVAPDRWRLVTAISAFVVIKCPGVSRVGRLIRSTITLKGVGRGWSDVFLRYTTSVLIFCGSYMAGFGKASKSIRRERGRRSARSPEAGTSRGDLIPPFPIQNSSDLLPDRAVSNAVTQAAGGGA</sequence>